<dbReference type="AlphaFoldDB" id="A0A803Q9A2"/>
<dbReference type="Gramene" id="evm.model.08.1626">
    <property type="protein sequence ID" value="cds.evm.model.08.1626"/>
    <property type="gene ID" value="evm.TU.08.1626"/>
</dbReference>
<reference evidence="2" key="2">
    <citation type="submission" date="2021-03" db="UniProtKB">
        <authorList>
            <consortium name="EnsemblPlants"/>
        </authorList>
    </citation>
    <scope>IDENTIFICATION</scope>
</reference>
<evidence type="ECO:0000313" key="3">
    <source>
        <dbReference type="Proteomes" id="UP000596661"/>
    </source>
</evidence>
<feature type="region of interest" description="Disordered" evidence="1">
    <location>
        <begin position="262"/>
        <end position="284"/>
    </location>
</feature>
<dbReference type="EMBL" id="UZAU01000714">
    <property type="status" value="NOT_ANNOTATED_CDS"/>
    <property type="molecule type" value="Genomic_DNA"/>
</dbReference>
<reference evidence="2" key="1">
    <citation type="submission" date="2018-11" db="EMBL/GenBank/DDBJ databases">
        <authorList>
            <person name="Grassa J C."/>
        </authorList>
    </citation>
    <scope>NUCLEOTIDE SEQUENCE [LARGE SCALE GENOMIC DNA]</scope>
</reference>
<keyword evidence="3" id="KW-1185">Reference proteome</keyword>
<evidence type="ECO:0000313" key="2">
    <source>
        <dbReference type="EnsemblPlants" id="cds.evm.model.08.1626"/>
    </source>
</evidence>
<feature type="region of interest" description="Disordered" evidence="1">
    <location>
        <begin position="198"/>
        <end position="240"/>
    </location>
</feature>
<evidence type="ECO:0000256" key="1">
    <source>
        <dbReference type="SAM" id="MobiDB-lite"/>
    </source>
</evidence>
<feature type="compositionally biased region" description="Basic and acidic residues" evidence="1">
    <location>
        <begin position="198"/>
        <end position="211"/>
    </location>
</feature>
<protein>
    <submittedName>
        <fullName evidence="2">Uncharacterized protein</fullName>
    </submittedName>
</protein>
<accession>A0A803Q9A2</accession>
<dbReference type="EnsemblPlants" id="evm.model.08.1626">
    <property type="protein sequence ID" value="cds.evm.model.08.1626"/>
    <property type="gene ID" value="evm.TU.08.1626"/>
</dbReference>
<dbReference type="Proteomes" id="UP000596661">
    <property type="component" value="Chromosome 8"/>
</dbReference>
<sequence length="308" mass="33496">MAKKKKLHWENSLLPTSDVTGVKVAAAISTTIELQHALQVLIEESQQLADQLGARQLMELELELLLRPRCTKKAPSVETSWRESTFKEEPERTEALECQPISPPLDVQRPRNTERAIGLHQVLLNALMTLGPETLQVHSGGFTSVALMTSWSGDNNKSQEDKSLKDYIQRFLEATAKTKSINEDARVMSLIKLEEAITRDKESKGGKKKSLDSQSLATEVQGYGKKGGSNRGKRANNSGTTHECYKTLLSLAKKISSTAMAAEGTNKTSPAAMAPGGTSKTSLVNVGETTKTSGVKTINMTEMAPKAT</sequence>
<name>A0A803Q9A2_CANSA</name>
<proteinExistence type="predicted"/>
<organism evidence="2 3">
    <name type="scientific">Cannabis sativa</name>
    <name type="common">Hemp</name>
    <name type="synonym">Marijuana</name>
    <dbReference type="NCBI Taxonomy" id="3483"/>
    <lineage>
        <taxon>Eukaryota</taxon>
        <taxon>Viridiplantae</taxon>
        <taxon>Streptophyta</taxon>
        <taxon>Embryophyta</taxon>
        <taxon>Tracheophyta</taxon>
        <taxon>Spermatophyta</taxon>
        <taxon>Magnoliopsida</taxon>
        <taxon>eudicotyledons</taxon>
        <taxon>Gunneridae</taxon>
        <taxon>Pentapetalae</taxon>
        <taxon>rosids</taxon>
        <taxon>fabids</taxon>
        <taxon>Rosales</taxon>
        <taxon>Cannabaceae</taxon>
        <taxon>Cannabis</taxon>
    </lineage>
</organism>